<keyword evidence="9" id="KW-0053">Apoptosis</keyword>
<dbReference type="FunFam" id="1.20.5.730:FF:000002">
    <property type="entry name" value="Rabaptin, RAB GTPase-binding effector protein 1"/>
    <property type="match status" value="1"/>
</dbReference>
<dbReference type="InterPro" id="IPR003914">
    <property type="entry name" value="Rabaptin"/>
</dbReference>
<dbReference type="InterPro" id="IPR018514">
    <property type="entry name" value="Rabaptin_CC"/>
</dbReference>
<dbReference type="GO" id="GO:0005769">
    <property type="term" value="C:early endosome"/>
    <property type="evidence" value="ECO:0007669"/>
    <property type="project" value="UniProtKB-SubCell"/>
</dbReference>
<evidence type="ECO:0000256" key="19">
    <source>
        <dbReference type="SAM" id="Coils"/>
    </source>
</evidence>
<evidence type="ECO:0000256" key="5">
    <source>
        <dbReference type="ARBA" id="ARBA00022448"/>
    </source>
</evidence>
<dbReference type="GO" id="GO:0055037">
    <property type="term" value="C:recycling endosome"/>
    <property type="evidence" value="ECO:0007669"/>
    <property type="project" value="UniProtKB-SubCell"/>
</dbReference>
<evidence type="ECO:0000256" key="7">
    <source>
        <dbReference type="ARBA" id="ARBA00022553"/>
    </source>
</evidence>
<feature type="compositionally biased region" description="Basic and acidic residues" evidence="20">
    <location>
        <begin position="372"/>
        <end position="391"/>
    </location>
</feature>
<dbReference type="GO" id="GO:0006915">
    <property type="term" value="P:apoptotic process"/>
    <property type="evidence" value="ECO:0007669"/>
    <property type="project" value="UniProtKB-KW"/>
</dbReference>
<evidence type="ECO:0000256" key="15">
    <source>
        <dbReference type="ARBA" id="ARBA00053463"/>
    </source>
</evidence>
<feature type="domain" description="Rabaptin coiled-coil" evidence="21">
    <location>
        <begin position="18"/>
        <end position="485"/>
    </location>
</feature>
<protein>
    <recommendedName>
        <fullName evidence="16">Rab GTPase-binding effector protein 1</fullName>
    </recommendedName>
    <alternativeName>
        <fullName evidence="18">Rabaptin-5</fullName>
    </alternativeName>
    <alternativeName>
        <fullName evidence="17">Rabaptin-5alpha</fullName>
    </alternativeName>
</protein>
<keyword evidence="7" id="KW-0597">Phosphoprotein</keyword>
<evidence type="ECO:0000256" key="16">
    <source>
        <dbReference type="ARBA" id="ARBA00069951"/>
    </source>
</evidence>
<organism evidence="23 24">
    <name type="scientific">Carassius auratus</name>
    <name type="common">Goldfish</name>
    <dbReference type="NCBI Taxonomy" id="7957"/>
    <lineage>
        <taxon>Eukaryota</taxon>
        <taxon>Metazoa</taxon>
        <taxon>Chordata</taxon>
        <taxon>Craniata</taxon>
        <taxon>Vertebrata</taxon>
        <taxon>Euteleostomi</taxon>
        <taxon>Actinopterygii</taxon>
        <taxon>Neopterygii</taxon>
        <taxon>Teleostei</taxon>
        <taxon>Ostariophysi</taxon>
        <taxon>Cypriniformes</taxon>
        <taxon>Cyprinidae</taxon>
        <taxon>Cyprininae</taxon>
        <taxon>Carassius</taxon>
    </lineage>
</organism>
<keyword evidence="12" id="KW-0007">Acetylation</keyword>
<reference evidence="24" key="1">
    <citation type="submission" date="2025-08" db="UniProtKB">
        <authorList>
            <consortium name="RefSeq"/>
        </authorList>
    </citation>
    <scope>IDENTIFICATION</scope>
    <source>
        <strain evidence="24">Wakin</strain>
        <tissue evidence="24">Muscle</tissue>
    </source>
</reference>
<evidence type="ECO:0000256" key="20">
    <source>
        <dbReference type="SAM" id="MobiDB-lite"/>
    </source>
</evidence>
<evidence type="ECO:0000256" key="11">
    <source>
        <dbReference type="ARBA" id="ARBA00022927"/>
    </source>
</evidence>
<dbReference type="Gene3D" id="1.20.5.340">
    <property type="match status" value="1"/>
</dbReference>
<proteinExistence type="inferred from homology"/>
<dbReference type="Gene3D" id="1.20.5.730">
    <property type="entry name" value="Single helix bin"/>
    <property type="match status" value="1"/>
</dbReference>
<keyword evidence="14" id="KW-0968">Cytoplasmic vesicle</keyword>
<dbReference type="InterPro" id="IPR015390">
    <property type="entry name" value="Rabaptin_Rab5-bd_dom"/>
</dbReference>
<sequence length="856" mass="97902">MAEQASGPTRPPQQDAGVLQQEQDRADFLKLKQQLEMEFNQKRAKFKELYLSKEEALKRQAAVLEKAQAELSSVQKQLEEAKAEMETIKAVATVSESTKQEAIDQVKQQWQEEVVSLQAIMKDAEREVKLQFQQKLEQERAQWAQYRDGMEREMAELRRRLSEGQEEENLENEMKKAQEDAEKLRSVVMPMESEIAALKAKLSSSEDRVKELEAAKVKELNHVLEAEKSCRTDLEMYVAVLNTQKSVLQEDAEKLRKELHEVVHLLELERQQHDQLKHTWQRANDQFLESQRLLMRDMQRIESVLSSEQLRQVEEMKKRDQEEDEKERLIQAKEASEDDGTEHTEAVEDSLLGLSIEESHLSQSIHSSLHSLDADTPGRPDSSDPYKDGLRRVQSTDSLGSSGGALQPHGLGGHNNKAKSASQLDESDFGPLVGADCGGFDSMDTSSISSLQPGHFLLTKDQEKAIKAMTPEQEETASLLSSISHSADMAYLPPSGYRLVSESEWSLLQQELKNAGRKLGRRCDMCSNYEKQLQVIQGQEAETRDQVKKLQAMLRQANDQLERTMDERQELEDSVKQANEETTAKISELKQKVEESESLISALQQAFSQAKRNTQEQMAVLLQSREQVTEELNRLQRDNESLQGKHRLHMTLQQQEDFHMPTTVQELQKLVLQYREDIVSAHTAAEHLEEKLKAEILFLKEQIQAEQCLKENMEDTLQMEIEGCKEEIDILEASFSSLKTELERVKSEKEQLESSLAEKSQMLESVQGLKNSLEQQLKDAIGSKSALETQVFEEKDKAQRLQTELDVSEQVQRDFVKLSQTLQVQLERIRQADSLERIRVILNDTNLTDINQLPET</sequence>
<feature type="region of interest" description="Disordered" evidence="20">
    <location>
        <begin position="365"/>
        <end position="427"/>
    </location>
</feature>
<dbReference type="SUPFAM" id="SSF103652">
    <property type="entry name" value="G protein-binding domain"/>
    <property type="match status" value="2"/>
</dbReference>
<keyword evidence="13 19" id="KW-0175">Coiled coil</keyword>
<dbReference type="GO" id="GO:0006897">
    <property type="term" value="P:endocytosis"/>
    <property type="evidence" value="ECO:0007669"/>
    <property type="project" value="UniProtKB-KW"/>
</dbReference>
<keyword evidence="23" id="KW-1185">Reference proteome</keyword>
<feature type="coiled-coil region" evidence="19">
    <location>
        <begin position="540"/>
        <end position="645"/>
    </location>
</feature>
<feature type="domain" description="Rabaptin GTPase-Rab5 binding" evidence="22">
    <location>
        <begin position="523"/>
        <end position="833"/>
    </location>
</feature>
<dbReference type="FunFam" id="1.20.5.340:FF:000022">
    <property type="entry name" value="Rabaptin, RAB GTPase-binding effector protein 1"/>
    <property type="match status" value="1"/>
</dbReference>
<dbReference type="PANTHER" id="PTHR31179">
    <property type="entry name" value="RAB GTPASE-BINDING EFFECTOR PROTEIN"/>
    <property type="match status" value="1"/>
</dbReference>
<dbReference type="Pfam" id="PF09311">
    <property type="entry name" value="Rab5-bind"/>
    <property type="match status" value="1"/>
</dbReference>
<comment type="similarity">
    <text evidence="4">Belongs to the rabaptin family.</text>
</comment>
<keyword evidence="5" id="KW-0813">Transport</keyword>
<evidence type="ECO:0000313" key="24">
    <source>
        <dbReference type="RefSeq" id="XP_026068180.1"/>
    </source>
</evidence>
<dbReference type="GO" id="GO:0005096">
    <property type="term" value="F:GTPase activator activity"/>
    <property type="evidence" value="ECO:0007669"/>
    <property type="project" value="InterPro"/>
</dbReference>
<feature type="coiled-coil region" evidence="19">
    <location>
        <begin position="689"/>
        <end position="804"/>
    </location>
</feature>
<keyword evidence="6" id="KW-0963">Cytoplasm</keyword>
<evidence type="ECO:0000256" key="8">
    <source>
        <dbReference type="ARBA" id="ARBA00022583"/>
    </source>
</evidence>
<evidence type="ECO:0000256" key="3">
    <source>
        <dbReference type="ARBA" id="ARBA00004541"/>
    </source>
</evidence>
<dbReference type="GO" id="GO:0015031">
    <property type="term" value="P:protein transport"/>
    <property type="evidence" value="ECO:0007669"/>
    <property type="project" value="UniProtKB-KW"/>
</dbReference>
<dbReference type="GeneID" id="113049772"/>
<dbReference type="PRINTS" id="PR01432">
    <property type="entry name" value="RABAPTIN"/>
</dbReference>
<dbReference type="OrthoDB" id="79940at2759"/>
<evidence type="ECO:0000259" key="22">
    <source>
        <dbReference type="Pfam" id="PF09311"/>
    </source>
</evidence>
<evidence type="ECO:0000256" key="12">
    <source>
        <dbReference type="ARBA" id="ARBA00022990"/>
    </source>
</evidence>
<comment type="subcellular location">
    <subcellularLocation>
        <location evidence="3">Cytoplasmic vesicle</location>
    </subcellularLocation>
    <subcellularLocation>
        <location evidence="2">Early endosome</location>
    </subcellularLocation>
    <subcellularLocation>
        <location evidence="1">Recycling endosome</location>
    </subcellularLocation>
</comment>
<comment type="function">
    <text evidence="15">Rab effector protein acting as linker between gamma-adaptin, RAB4A and RAB5A. Involved in endocytic membrane fusion and membrane trafficking of recycling endosomes. Involved in KCNH1 channels trafficking to and from the cell membrane. Stimulates RABGEF1 mediated nucleotide exchange on RAB5A. Mediates the traffic of PKD1:PKD2 complex from the endoplasmic reticulum through the Golgi to the cilium.</text>
</comment>
<evidence type="ECO:0000256" key="10">
    <source>
        <dbReference type="ARBA" id="ARBA00022753"/>
    </source>
</evidence>
<evidence type="ECO:0000256" key="9">
    <source>
        <dbReference type="ARBA" id="ARBA00022703"/>
    </source>
</evidence>
<feature type="coiled-coil region" evidence="19">
    <location>
        <begin position="57"/>
        <end position="272"/>
    </location>
</feature>
<evidence type="ECO:0000259" key="21">
    <source>
        <dbReference type="Pfam" id="PF03528"/>
    </source>
</evidence>
<dbReference type="Pfam" id="PF03528">
    <property type="entry name" value="Rabaptin"/>
    <property type="match status" value="1"/>
</dbReference>
<keyword evidence="11" id="KW-0653">Protein transport</keyword>
<keyword evidence="10" id="KW-0967">Endosome</keyword>
<feature type="region of interest" description="Disordered" evidence="20">
    <location>
        <begin position="1"/>
        <end position="22"/>
    </location>
</feature>
<dbReference type="RefSeq" id="XP_026068180.1">
    <property type="nucleotide sequence ID" value="XM_026212395.1"/>
</dbReference>
<dbReference type="Proteomes" id="UP000515129">
    <property type="component" value="Chromosome 30"/>
</dbReference>
<dbReference type="PANTHER" id="PTHR31179:SF5">
    <property type="entry name" value="RAB GTPASE-BINDING EFFECTOR PROTEIN 1"/>
    <property type="match status" value="1"/>
</dbReference>
<dbReference type="AlphaFoldDB" id="A0A6P6K8G7"/>
<evidence type="ECO:0000256" key="14">
    <source>
        <dbReference type="ARBA" id="ARBA00023329"/>
    </source>
</evidence>
<evidence type="ECO:0000256" key="13">
    <source>
        <dbReference type="ARBA" id="ARBA00023054"/>
    </source>
</evidence>
<evidence type="ECO:0000256" key="1">
    <source>
        <dbReference type="ARBA" id="ARBA00004172"/>
    </source>
</evidence>
<gene>
    <name evidence="24" type="primary">LOC113049772</name>
</gene>
<evidence type="ECO:0000313" key="23">
    <source>
        <dbReference type="Proteomes" id="UP000515129"/>
    </source>
</evidence>
<name>A0A6P6K8G7_CARAU</name>
<keyword evidence="8" id="KW-0254">Endocytosis</keyword>
<evidence type="ECO:0000256" key="2">
    <source>
        <dbReference type="ARBA" id="ARBA00004412"/>
    </source>
</evidence>
<dbReference type="KEGG" id="caua:113049772"/>
<evidence type="ECO:0000256" key="17">
    <source>
        <dbReference type="ARBA" id="ARBA00077424"/>
    </source>
</evidence>
<evidence type="ECO:0000256" key="6">
    <source>
        <dbReference type="ARBA" id="ARBA00022490"/>
    </source>
</evidence>
<evidence type="ECO:0000256" key="18">
    <source>
        <dbReference type="ARBA" id="ARBA00081948"/>
    </source>
</evidence>
<evidence type="ECO:0000256" key="4">
    <source>
        <dbReference type="ARBA" id="ARBA00006603"/>
    </source>
</evidence>
<accession>A0A6P6K8G7</accession>
<dbReference type="GO" id="GO:0008083">
    <property type="term" value="F:growth factor activity"/>
    <property type="evidence" value="ECO:0007669"/>
    <property type="project" value="InterPro"/>
</dbReference>